<evidence type="ECO:0000313" key="1">
    <source>
        <dbReference type="EMBL" id="KAL2072718.1"/>
    </source>
</evidence>
<organism evidence="1 2">
    <name type="scientific">Oculimacula yallundae</name>
    <dbReference type="NCBI Taxonomy" id="86028"/>
    <lineage>
        <taxon>Eukaryota</taxon>
        <taxon>Fungi</taxon>
        <taxon>Dikarya</taxon>
        <taxon>Ascomycota</taxon>
        <taxon>Pezizomycotina</taxon>
        <taxon>Leotiomycetes</taxon>
        <taxon>Helotiales</taxon>
        <taxon>Ploettnerulaceae</taxon>
        <taxon>Oculimacula</taxon>
    </lineage>
</organism>
<evidence type="ECO:0000313" key="2">
    <source>
        <dbReference type="Proteomes" id="UP001595075"/>
    </source>
</evidence>
<gene>
    <name evidence="1" type="ORF">VTL71DRAFT_12061</name>
</gene>
<dbReference type="Proteomes" id="UP001595075">
    <property type="component" value="Unassembled WGS sequence"/>
</dbReference>
<reference evidence="1 2" key="1">
    <citation type="journal article" date="2024" name="Commun. Biol.">
        <title>Comparative genomic analysis of thermophilic fungi reveals convergent evolutionary adaptations and gene losses.</title>
        <authorList>
            <person name="Steindorff A.S."/>
            <person name="Aguilar-Pontes M.V."/>
            <person name="Robinson A.J."/>
            <person name="Andreopoulos B."/>
            <person name="LaButti K."/>
            <person name="Kuo A."/>
            <person name="Mondo S."/>
            <person name="Riley R."/>
            <person name="Otillar R."/>
            <person name="Haridas S."/>
            <person name="Lipzen A."/>
            <person name="Grimwood J."/>
            <person name="Schmutz J."/>
            <person name="Clum A."/>
            <person name="Reid I.D."/>
            <person name="Moisan M.C."/>
            <person name="Butler G."/>
            <person name="Nguyen T.T.M."/>
            <person name="Dewar K."/>
            <person name="Conant G."/>
            <person name="Drula E."/>
            <person name="Henrissat B."/>
            <person name="Hansel C."/>
            <person name="Singer S."/>
            <person name="Hutchinson M.I."/>
            <person name="de Vries R.P."/>
            <person name="Natvig D.O."/>
            <person name="Powell A.J."/>
            <person name="Tsang A."/>
            <person name="Grigoriev I.V."/>
        </authorList>
    </citation>
    <scope>NUCLEOTIDE SEQUENCE [LARGE SCALE GENOMIC DNA]</scope>
    <source>
        <strain evidence="1 2">CBS 494.80</strain>
    </source>
</reference>
<dbReference type="EMBL" id="JAZHXI010000004">
    <property type="protein sequence ID" value="KAL2072718.1"/>
    <property type="molecule type" value="Genomic_DNA"/>
</dbReference>
<protein>
    <submittedName>
        <fullName evidence="1">Uncharacterized protein</fullName>
    </submittedName>
</protein>
<keyword evidence="2" id="KW-1185">Reference proteome</keyword>
<name>A0ABR4CSH8_9HELO</name>
<comment type="caution">
    <text evidence="1">The sequence shown here is derived from an EMBL/GenBank/DDBJ whole genome shotgun (WGS) entry which is preliminary data.</text>
</comment>
<accession>A0ABR4CSH8</accession>
<sequence length="119" mass="13180">MKRDHTTIWVSTRSTGSLGLNLRLIHGIGATQGGREMDHYLNNTIRHHFFLFLSLYFSANIEFGFRLARAGIESDGMNFCADERENRCDAIQCDTMLLNGLGCLVGNVGLGMDLGARLA</sequence>
<proteinExistence type="predicted"/>